<dbReference type="InterPro" id="IPR011257">
    <property type="entry name" value="DNA_glycosylase"/>
</dbReference>
<feature type="compositionally biased region" description="Basic and acidic residues" evidence="3">
    <location>
        <begin position="139"/>
        <end position="150"/>
    </location>
</feature>
<feature type="compositionally biased region" description="Basic and acidic residues" evidence="3">
    <location>
        <begin position="111"/>
        <end position="131"/>
    </location>
</feature>
<dbReference type="GO" id="GO:0006285">
    <property type="term" value="P:base-excision repair, AP site formation"/>
    <property type="evidence" value="ECO:0007669"/>
    <property type="project" value="UniProtKB-ARBA"/>
</dbReference>
<evidence type="ECO:0000313" key="6">
    <source>
        <dbReference type="Proteomes" id="UP000033140"/>
    </source>
</evidence>
<keyword evidence="6" id="KW-1185">Reference proteome</keyword>
<feature type="compositionally biased region" description="Basic and acidic residues" evidence="3">
    <location>
        <begin position="195"/>
        <end position="206"/>
    </location>
</feature>
<dbReference type="GO" id="GO:0003677">
    <property type="term" value="F:DNA binding"/>
    <property type="evidence" value="ECO:0007669"/>
    <property type="project" value="InterPro"/>
</dbReference>
<reference evidence="5 6" key="3">
    <citation type="journal article" date="2015" name="Genome Announc.">
        <title>Draft Genome Sequence of the Archiascomycetous Yeast Saitoella complicata.</title>
        <authorList>
            <person name="Yamauchi K."/>
            <person name="Kondo S."/>
            <person name="Hamamoto M."/>
            <person name="Takahashi Y."/>
            <person name="Ogura Y."/>
            <person name="Hayashi T."/>
            <person name="Nishida H."/>
        </authorList>
    </citation>
    <scope>NUCLEOTIDE SEQUENCE [LARGE SCALE GENOMIC DNA]</scope>
    <source>
        <strain evidence="5 6">NRRL Y-17804</strain>
    </source>
</reference>
<evidence type="ECO:0000313" key="5">
    <source>
        <dbReference type="EMBL" id="GAO52188.1"/>
    </source>
</evidence>
<reference evidence="5 6" key="2">
    <citation type="journal article" date="2014" name="J. Gen. Appl. Microbiol.">
        <title>The early diverging ascomycetous budding yeast Saitoella complicata has three histone deacetylases belonging to the Clr6, Hos2, and Rpd3 lineages.</title>
        <authorList>
            <person name="Nishida H."/>
            <person name="Matsumoto T."/>
            <person name="Kondo S."/>
            <person name="Hamamoto M."/>
            <person name="Yoshikawa H."/>
        </authorList>
    </citation>
    <scope>NUCLEOTIDE SEQUENCE [LARGE SCALE GENOMIC DNA]</scope>
    <source>
        <strain evidence="5 6">NRRL Y-17804</strain>
    </source>
</reference>
<name>A0A0E9NQW7_SAICN</name>
<dbReference type="PANTHER" id="PTHR15074">
    <property type="entry name" value="METHYL-CPG-BINDING PROTEIN"/>
    <property type="match status" value="1"/>
</dbReference>
<dbReference type="OMA" id="SERWCIC"/>
<evidence type="ECO:0000259" key="4">
    <source>
        <dbReference type="Pfam" id="PF00730"/>
    </source>
</evidence>
<dbReference type="AlphaFoldDB" id="A0A0E9NQW7"/>
<gene>
    <name evidence="5" type="ORF">G7K_6271-t1</name>
</gene>
<feature type="region of interest" description="Disordered" evidence="3">
    <location>
        <begin position="13"/>
        <end position="217"/>
    </location>
</feature>
<dbReference type="SUPFAM" id="SSF48150">
    <property type="entry name" value="DNA-glycosylase"/>
    <property type="match status" value="1"/>
</dbReference>
<dbReference type="Pfam" id="PF00730">
    <property type="entry name" value="HhH-GPD"/>
    <property type="match status" value="1"/>
</dbReference>
<keyword evidence="2" id="KW-0539">Nucleus</keyword>
<comment type="caution">
    <text evidence="5">The sequence shown here is derived from an EMBL/GenBank/DDBJ whole genome shotgun (WGS) entry which is preliminary data.</text>
</comment>
<dbReference type="GO" id="GO:0005634">
    <property type="term" value="C:nucleus"/>
    <property type="evidence" value="ECO:0007669"/>
    <property type="project" value="UniProtKB-SubCell"/>
</dbReference>
<feature type="compositionally biased region" description="Basic and acidic residues" evidence="3">
    <location>
        <begin position="76"/>
        <end position="104"/>
    </location>
</feature>
<evidence type="ECO:0000256" key="2">
    <source>
        <dbReference type="ARBA" id="ARBA00023242"/>
    </source>
</evidence>
<evidence type="ECO:0000256" key="1">
    <source>
        <dbReference type="ARBA" id="ARBA00004123"/>
    </source>
</evidence>
<sequence length="573" mass="65521">MVRKLVKCPERVRGWEPLAPEYSHALVHTPSKSTDVPNVSTSRPSSKSNGMRKRKLKKENSELSPYFAEQRAAAAEAEKTHLAKEKRREKEEESRKRAEDEQTRRSGRAVTKAEEKATRKAEKEAKREEKRRAKKRKVTHDEAPSLHRSESLMTPPTTAKPKSKAKSSAAVSPPPTEMVVDTPVRLPRPLKRKRKTEDASTDDARPSSKASKQKKAAAIDVKIQGDLATPPISDTVSPSDAALIDFSTDYTPVPISNIDYDKLHPRKESHFGLIQERLYTDPWKMFVAVLLLNKTTGRAAFPVMWELFKRWDTPEKMAKANFHELRELVKDLGLGNKRPVTLIRFSQEWLARPPSEETMAYKKGYKKQYPHETAIAHLYGMGPYAFDCWRIFCEKSSSEAWRSVRPTDKELRKYLRWRWAKEGVDWDPEADELVVKVGTGDWMEHPDSVKPVIADVSSEGSSDESEEDTCMQSADRTRYSTPQSTSTRTSKRRLSSVLLSPSREIKALCDKRVAADHDLMSSPDRKSFRRNRSVFPRDAERRCVCSERWCICGKYKDEGAERGYDRDSRKPTV</sequence>
<evidence type="ECO:0000256" key="3">
    <source>
        <dbReference type="SAM" id="MobiDB-lite"/>
    </source>
</evidence>
<dbReference type="GO" id="GO:0003824">
    <property type="term" value="F:catalytic activity"/>
    <property type="evidence" value="ECO:0007669"/>
    <property type="project" value="InterPro"/>
</dbReference>
<organism evidence="5 6">
    <name type="scientific">Saitoella complicata (strain BCRC 22490 / CBS 7301 / JCM 7358 / NBRC 10748 / NRRL Y-17804)</name>
    <dbReference type="NCBI Taxonomy" id="698492"/>
    <lineage>
        <taxon>Eukaryota</taxon>
        <taxon>Fungi</taxon>
        <taxon>Dikarya</taxon>
        <taxon>Ascomycota</taxon>
        <taxon>Taphrinomycotina</taxon>
        <taxon>Taphrinomycotina incertae sedis</taxon>
        <taxon>Saitoella</taxon>
    </lineage>
</organism>
<dbReference type="STRING" id="698492.A0A0E9NQW7"/>
<dbReference type="InterPro" id="IPR045138">
    <property type="entry name" value="MeCP2/MBD4"/>
</dbReference>
<dbReference type="InterPro" id="IPR003265">
    <property type="entry name" value="HhH-GPD_domain"/>
</dbReference>
<reference evidence="5 6" key="1">
    <citation type="journal article" date="2011" name="J. Gen. Appl. Microbiol.">
        <title>Draft genome sequencing of the enigmatic yeast Saitoella complicata.</title>
        <authorList>
            <person name="Nishida H."/>
            <person name="Hamamoto M."/>
            <person name="Sugiyama J."/>
        </authorList>
    </citation>
    <scope>NUCLEOTIDE SEQUENCE [LARGE SCALE GENOMIC DNA]</scope>
    <source>
        <strain evidence="5 6">NRRL Y-17804</strain>
    </source>
</reference>
<feature type="compositionally biased region" description="Low complexity" evidence="3">
    <location>
        <begin position="479"/>
        <end position="488"/>
    </location>
</feature>
<protein>
    <recommendedName>
        <fullName evidence="4">HhH-GPD domain-containing protein</fullName>
    </recommendedName>
</protein>
<proteinExistence type="predicted"/>
<dbReference type="EMBL" id="BACD03000062">
    <property type="protein sequence ID" value="GAO52188.1"/>
    <property type="molecule type" value="Genomic_DNA"/>
</dbReference>
<comment type="subcellular location">
    <subcellularLocation>
        <location evidence="1">Nucleus</location>
    </subcellularLocation>
</comment>
<feature type="domain" description="HhH-GPD" evidence="4">
    <location>
        <begin position="287"/>
        <end position="364"/>
    </location>
</feature>
<feature type="compositionally biased region" description="Low complexity" evidence="3">
    <location>
        <begin position="154"/>
        <end position="171"/>
    </location>
</feature>
<dbReference type="PANTHER" id="PTHR15074:SF0">
    <property type="entry name" value="METHYL-CPG-BINDING DOMAIN PROTEIN 4-LIKE PROTEIN"/>
    <property type="match status" value="1"/>
</dbReference>
<dbReference type="Proteomes" id="UP000033140">
    <property type="component" value="Unassembled WGS sequence"/>
</dbReference>
<dbReference type="Gene3D" id="1.10.340.30">
    <property type="entry name" value="Hypothetical protein, domain 2"/>
    <property type="match status" value="1"/>
</dbReference>
<accession>A0A0E9NQW7</accession>
<feature type="region of interest" description="Disordered" evidence="3">
    <location>
        <begin position="455"/>
        <end position="494"/>
    </location>
</feature>
<feature type="compositionally biased region" description="Polar residues" evidence="3">
    <location>
        <begin position="30"/>
        <end position="49"/>
    </location>
</feature>